<organism evidence="5 6">
    <name type="scientific">Mariniflexile soesokkakense</name>
    <dbReference type="NCBI Taxonomy" id="1343160"/>
    <lineage>
        <taxon>Bacteria</taxon>
        <taxon>Pseudomonadati</taxon>
        <taxon>Bacteroidota</taxon>
        <taxon>Flavobacteriia</taxon>
        <taxon>Flavobacteriales</taxon>
        <taxon>Flavobacteriaceae</taxon>
        <taxon>Mariniflexile</taxon>
    </lineage>
</organism>
<keyword evidence="3" id="KW-0233">DNA recombination</keyword>
<dbReference type="Proteomes" id="UP001416393">
    <property type="component" value="Unassembled WGS sequence"/>
</dbReference>
<dbReference type="EMBL" id="JAZHYP010000001">
    <property type="protein sequence ID" value="MEN3322875.1"/>
    <property type="molecule type" value="Genomic_DNA"/>
</dbReference>
<comment type="similarity">
    <text evidence="1">Belongs to the 'phage' integrase family.</text>
</comment>
<protein>
    <submittedName>
        <fullName evidence="5">Tyrosine-type recombinase/integrase</fullName>
    </submittedName>
</protein>
<keyword evidence="2" id="KW-0238">DNA-binding</keyword>
<evidence type="ECO:0000313" key="6">
    <source>
        <dbReference type="Proteomes" id="UP001416393"/>
    </source>
</evidence>
<accession>A0ABV0ABG5</accession>
<evidence type="ECO:0000259" key="4">
    <source>
        <dbReference type="PROSITE" id="PS51898"/>
    </source>
</evidence>
<gene>
    <name evidence="5" type="ORF">VP395_03990</name>
</gene>
<reference evidence="5 6" key="1">
    <citation type="submission" date="2024-01" db="EMBL/GenBank/DDBJ databases">
        <title>Mariniflexile litorale sp. nov., isolated from the shallow sediments of the Sea of Japan.</title>
        <authorList>
            <person name="Romanenko L."/>
            <person name="Bystritskaya E."/>
            <person name="Isaeva M."/>
        </authorList>
    </citation>
    <scope>NUCLEOTIDE SEQUENCE [LARGE SCALE GENOMIC DNA]</scope>
    <source>
        <strain evidence="5 6">KCTC 32427</strain>
    </source>
</reference>
<dbReference type="Gene3D" id="1.10.150.130">
    <property type="match status" value="1"/>
</dbReference>
<proteinExistence type="inferred from homology"/>
<dbReference type="Gene3D" id="1.10.443.10">
    <property type="entry name" value="Intergrase catalytic core"/>
    <property type="match status" value="1"/>
</dbReference>
<dbReference type="InterPro" id="IPR011010">
    <property type="entry name" value="DNA_brk_join_enz"/>
</dbReference>
<dbReference type="PROSITE" id="PS51898">
    <property type="entry name" value="TYR_RECOMBINASE"/>
    <property type="match status" value="1"/>
</dbReference>
<evidence type="ECO:0000256" key="2">
    <source>
        <dbReference type="ARBA" id="ARBA00023125"/>
    </source>
</evidence>
<evidence type="ECO:0000256" key="3">
    <source>
        <dbReference type="ARBA" id="ARBA00023172"/>
    </source>
</evidence>
<dbReference type="PANTHER" id="PTHR30349:SF41">
    <property type="entry name" value="INTEGRASE_RECOMBINASE PROTEIN MJ0367-RELATED"/>
    <property type="match status" value="1"/>
</dbReference>
<name>A0ABV0ABG5_9FLAO</name>
<evidence type="ECO:0000256" key="1">
    <source>
        <dbReference type="ARBA" id="ARBA00008857"/>
    </source>
</evidence>
<dbReference type="Pfam" id="PF00589">
    <property type="entry name" value="Phage_integrase"/>
    <property type="match status" value="1"/>
</dbReference>
<dbReference type="InterPro" id="IPR002104">
    <property type="entry name" value="Integrase_catalytic"/>
</dbReference>
<dbReference type="InterPro" id="IPR013762">
    <property type="entry name" value="Integrase-like_cat_sf"/>
</dbReference>
<dbReference type="SUPFAM" id="SSF56349">
    <property type="entry name" value="DNA breaking-rejoining enzymes"/>
    <property type="match status" value="1"/>
</dbReference>
<feature type="domain" description="Tyr recombinase" evidence="4">
    <location>
        <begin position="196"/>
        <end position="368"/>
    </location>
</feature>
<dbReference type="PANTHER" id="PTHR30349">
    <property type="entry name" value="PHAGE INTEGRASE-RELATED"/>
    <property type="match status" value="1"/>
</dbReference>
<dbReference type="RefSeq" id="WP_346240415.1">
    <property type="nucleotide sequence ID" value="NZ_JAZHYP010000001.1"/>
</dbReference>
<dbReference type="InterPro" id="IPR050090">
    <property type="entry name" value="Tyrosine_recombinase_XerCD"/>
</dbReference>
<evidence type="ECO:0000313" key="5">
    <source>
        <dbReference type="EMBL" id="MEN3322875.1"/>
    </source>
</evidence>
<comment type="caution">
    <text evidence="5">The sequence shown here is derived from an EMBL/GenBank/DDBJ whole genome shotgun (WGS) entry which is preliminary data.</text>
</comment>
<dbReference type="InterPro" id="IPR010998">
    <property type="entry name" value="Integrase_recombinase_N"/>
</dbReference>
<keyword evidence="6" id="KW-1185">Reference proteome</keyword>
<sequence length="373" mass="43312">MVTITLTPLFHKNNQFIAIYFKFDLAIKDYIKTIEGVKWSKTHKTFYIENSAISKHKLFQALRLKNWYIDYSALSSVKAKTPKVEAKFPAIKLPSLQELEQNNLEKFKKWMQQKRLSSNTVNTYFEVTSFFLRYAQLKQQPITARLVEQFNYDFIVKPNKSISYQNQCINGIKKYLDYINTPLSNFNIERPKKPKKLPEVLSSDDVKNILENIINLKHKTLLSLIYSAGLRIGEALQIRIADIDSKRMVIHIKAAKGKKDRYTLLSVNFLELLRAYYKTYKPKDYLFEGQDGALYSTSSAQIILKKAAKKANINKPITLHTLRHSFATHLLENGTDIRYIQTLLGHSSPKTTMIYTHVSETSIRNIKNPFDNL</sequence>